<gene>
    <name evidence="2" type="ORF">CS076_24560</name>
</gene>
<name>A0A3L8CA61_9PSED</name>
<proteinExistence type="predicted"/>
<evidence type="ECO:0000313" key="2">
    <source>
        <dbReference type="EMBL" id="RLU05067.1"/>
    </source>
</evidence>
<dbReference type="Proteomes" id="UP000282672">
    <property type="component" value="Unassembled WGS sequence"/>
</dbReference>
<dbReference type="EMBL" id="PEGA01000032">
    <property type="protein sequence ID" value="RLU05067.1"/>
    <property type="molecule type" value="Genomic_DNA"/>
</dbReference>
<comment type="caution">
    <text evidence="2">The sequence shown here is derived from an EMBL/GenBank/DDBJ whole genome shotgun (WGS) entry which is preliminary data.</text>
</comment>
<sequence length="74" mass="8053">AQRSQDFGAAALPNASKLARHRGNVTHQIGFITTGSASTPMHFTHPPHKTRGERACSRLSAQRSPLLKTRLQGH</sequence>
<feature type="region of interest" description="Disordered" evidence="1">
    <location>
        <begin position="36"/>
        <end position="74"/>
    </location>
</feature>
<reference evidence="2 3" key="1">
    <citation type="journal article" date="2018" name="Front. Microbiol.">
        <title>Discovery of Phloeophagus Beetles as a Source of Pseudomonas Strains That Produce Potentially New Bioactive Substances and Description of Pseudomonas bohemica sp. nov.</title>
        <authorList>
            <person name="Saati-Santamaria Z."/>
            <person name="Lopez-Mondejar R."/>
            <person name="Jimenez-Gomez A."/>
            <person name="Diez-Mendez A."/>
            <person name="Vetrovsky T."/>
            <person name="Igual J.M."/>
            <person name="Velazquez E."/>
            <person name="Kolarik M."/>
            <person name="Rivas R."/>
            <person name="Garcia-Fraile P."/>
        </authorList>
    </citation>
    <scope>NUCLEOTIDE SEQUENCE [LARGE SCALE GENOMIC DNA]</scope>
    <source>
        <strain evidence="2 3">A2-NA12</strain>
    </source>
</reference>
<dbReference type="AlphaFoldDB" id="A0A3L8CA61"/>
<evidence type="ECO:0000313" key="3">
    <source>
        <dbReference type="Proteomes" id="UP000282672"/>
    </source>
</evidence>
<protein>
    <submittedName>
        <fullName evidence="2">Uncharacterized protein</fullName>
    </submittedName>
</protein>
<feature type="non-terminal residue" evidence="2">
    <location>
        <position position="1"/>
    </location>
</feature>
<accession>A0A3L8CA61</accession>
<organism evidence="2 3">
    <name type="scientific">Pseudomonas prosekii</name>
    <dbReference type="NCBI Taxonomy" id="1148509"/>
    <lineage>
        <taxon>Bacteria</taxon>
        <taxon>Pseudomonadati</taxon>
        <taxon>Pseudomonadota</taxon>
        <taxon>Gammaproteobacteria</taxon>
        <taxon>Pseudomonadales</taxon>
        <taxon>Pseudomonadaceae</taxon>
        <taxon>Pseudomonas</taxon>
    </lineage>
</organism>
<evidence type="ECO:0000256" key="1">
    <source>
        <dbReference type="SAM" id="MobiDB-lite"/>
    </source>
</evidence>